<accession>A0AC61RLY6</accession>
<sequence length="119" mass="13317">MEYRTNRRTGDRISVIGLGTSYIAETEEKEAVGALEFAHEKGINYADLATAGAKTFTYYGKAFSSVRKDMHYQVHFGANYESGAYGWTTDKETIWRSIDAQLTALKTDYIDARVIIGLS</sequence>
<evidence type="ECO:0000313" key="2">
    <source>
        <dbReference type="Proteomes" id="UP000304953"/>
    </source>
</evidence>
<gene>
    <name evidence="1" type="ORF">E5329_27550</name>
</gene>
<reference evidence="1" key="1">
    <citation type="submission" date="2019-04" db="EMBL/GenBank/DDBJ databases">
        <title>Microbes associate with the intestines of laboratory mice.</title>
        <authorList>
            <person name="Navarre W."/>
            <person name="Wong E."/>
            <person name="Huang K."/>
            <person name="Tropini C."/>
            <person name="Ng K."/>
            <person name="Yu B."/>
        </authorList>
    </citation>
    <scope>NUCLEOTIDE SEQUENCE</scope>
    <source>
        <strain evidence="1">NM01_1-7b</strain>
    </source>
</reference>
<dbReference type="Proteomes" id="UP000304953">
    <property type="component" value="Unassembled WGS sequence"/>
</dbReference>
<organism evidence="1 2">
    <name type="scientific">Petralouisia muris</name>
    <dbReference type="NCBI Taxonomy" id="3032872"/>
    <lineage>
        <taxon>Bacteria</taxon>
        <taxon>Bacillati</taxon>
        <taxon>Bacillota</taxon>
        <taxon>Clostridia</taxon>
        <taxon>Lachnospirales</taxon>
        <taxon>Lachnospiraceae</taxon>
        <taxon>Petralouisia</taxon>
    </lineage>
</organism>
<dbReference type="EMBL" id="SRYA01000133">
    <property type="protein sequence ID" value="TGY86967.1"/>
    <property type="molecule type" value="Genomic_DNA"/>
</dbReference>
<protein>
    <submittedName>
        <fullName evidence="1">Uncharacterized protein</fullName>
    </submittedName>
</protein>
<comment type="caution">
    <text evidence="1">The sequence shown here is derived from an EMBL/GenBank/DDBJ whole genome shotgun (WGS) entry which is preliminary data.</text>
</comment>
<name>A0AC61RLY6_9FIRM</name>
<evidence type="ECO:0000313" key="1">
    <source>
        <dbReference type="EMBL" id="TGY86967.1"/>
    </source>
</evidence>
<keyword evidence="2" id="KW-1185">Reference proteome</keyword>
<proteinExistence type="predicted"/>